<keyword evidence="2 5" id="KW-0597">Phosphoprotein</keyword>
<evidence type="ECO:0000256" key="4">
    <source>
        <dbReference type="ARBA" id="ARBA00024867"/>
    </source>
</evidence>
<dbReference type="EMBL" id="AQFT01000068">
    <property type="protein sequence ID" value="EMZ27575.1"/>
    <property type="molecule type" value="Genomic_DNA"/>
</dbReference>
<dbReference type="GO" id="GO:0000160">
    <property type="term" value="P:phosphorelay signal transduction system"/>
    <property type="evidence" value="ECO:0007669"/>
    <property type="project" value="UniProtKB-KW"/>
</dbReference>
<dbReference type="Proteomes" id="UP000012589">
    <property type="component" value="Unassembled WGS sequence"/>
</dbReference>
<feature type="modified residue" description="4-aspartylphosphate" evidence="5">
    <location>
        <position position="54"/>
    </location>
</feature>
<dbReference type="SUPFAM" id="SSF52172">
    <property type="entry name" value="CheY-like"/>
    <property type="match status" value="1"/>
</dbReference>
<dbReference type="PATRIC" id="fig|1235802.3.peg.2381"/>
<organism evidence="7 8">
    <name type="scientific">Eubacterium plexicaudatum ASF492</name>
    <dbReference type="NCBI Taxonomy" id="1235802"/>
    <lineage>
        <taxon>Bacteria</taxon>
        <taxon>Bacillati</taxon>
        <taxon>Bacillota</taxon>
        <taxon>Clostridia</taxon>
        <taxon>Eubacteriales</taxon>
        <taxon>Eubacteriaceae</taxon>
        <taxon>Eubacterium</taxon>
    </lineage>
</organism>
<dbReference type="PANTHER" id="PTHR44591:SF14">
    <property type="entry name" value="PROTEIN PILG"/>
    <property type="match status" value="1"/>
</dbReference>
<gene>
    <name evidence="7" type="ORF">C823_02244</name>
</gene>
<evidence type="ECO:0000256" key="1">
    <source>
        <dbReference type="ARBA" id="ARBA00018672"/>
    </source>
</evidence>
<sequence>MEKLILVVDDAKFARVITKKALQNAGYENIVEAATAAATLEIFQEKKPDLTLLDITLPDNTDLTLLKKLLEIDPKASIVINSAIGQELIIMDALKAGAKDFIVKPFNEKEFIKIVNKALGA</sequence>
<dbReference type="SMART" id="SM00448">
    <property type="entry name" value="REC"/>
    <property type="match status" value="1"/>
</dbReference>
<evidence type="ECO:0000256" key="5">
    <source>
        <dbReference type="PROSITE-ProRule" id="PRU00169"/>
    </source>
</evidence>
<accession>N2ANB8</accession>
<dbReference type="HOGENOM" id="CLU_000445_69_15_9"/>
<evidence type="ECO:0000313" key="7">
    <source>
        <dbReference type="EMBL" id="EMZ27575.1"/>
    </source>
</evidence>
<keyword evidence="8" id="KW-1185">Reference proteome</keyword>
<reference evidence="7 8" key="1">
    <citation type="journal article" date="2014" name="Genome Announc.">
        <title>Draft genome sequences of the altered schaedler flora, a defined bacterial community from gnotobiotic mice.</title>
        <authorList>
            <person name="Wannemuehler M.J."/>
            <person name="Overstreet A.M."/>
            <person name="Ward D.V."/>
            <person name="Phillips G.J."/>
        </authorList>
    </citation>
    <scope>NUCLEOTIDE SEQUENCE [LARGE SCALE GENOMIC DNA]</scope>
    <source>
        <strain evidence="7 8">ASF492</strain>
    </source>
</reference>
<dbReference type="InterPro" id="IPR011006">
    <property type="entry name" value="CheY-like_superfamily"/>
</dbReference>
<keyword evidence="3" id="KW-0902">Two-component regulatory system</keyword>
<dbReference type="PANTHER" id="PTHR44591">
    <property type="entry name" value="STRESS RESPONSE REGULATOR PROTEIN 1"/>
    <property type="match status" value="1"/>
</dbReference>
<feature type="domain" description="Response regulatory" evidence="6">
    <location>
        <begin position="4"/>
        <end position="119"/>
    </location>
</feature>
<dbReference type="Pfam" id="PF00072">
    <property type="entry name" value="Response_reg"/>
    <property type="match status" value="1"/>
</dbReference>
<dbReference type="STRING" id="1235802.C823_02244"/>
<dbReference type="PROSITE" id="PS50110">
    <property type="entry name" value="RESPONSE_REGULATORY"/>
    <property type="match status" value="1"/>
</dbReference>
<dbReference type="AlphaFoldDB" id="N2ANB8"/>
<protein>
    <recommendedName>
        <fullName evidence="1">Stage 0 sporulation protein A homolog</fullName>
    </recommendedName>
</protein>
<evidence type="ECO:0000256" key="3">
    <source>
        <dbReference type="ARBA" id="ARBA00023012"/>
    </source>
</evidence>
<dbReference type="InterPro" id="IPR001789">
    <property type="entry name" value="Sig_transdc_resp-reg_receiver"/>
</dbReference>
<dbReference type="Gene3D" id="3.40.50.2300">
    <property type="match status" value="1"/>
</dbReference>
<proteinExistence type="predicted"/>
<comment type="caution">
    <text evidence="7">The sequence shown here is derived from an EMBL/GenBank/DDBJ whole genome shotgun (WGS) entry which is preliminary data.</text>
</comment>
<name>N2ANB8_9FIRM</name>
<evidence type="ECO:0000313" key="8">
    <source>
        <dbReference type="Proteomes" id="UP000012589"/>
    </source>
</evidence>
<dbReference type="OrthoDB" id="9790669at2"/>
<dbReference type="InterPro" id="IPR050595">
    <property type="entry name" value="Bact_response_regulator"/>
</dbReference>
<comment type="function">
    <text evidence="4">May play the central regulatory role in sporulation. It may be an element of the effector pathway responsible for the activation of sporulation genes in response to nutritional stress. Spo0A may act in concert with spo0H (a sigma factor) to control the expression of some genes that are critical to the sporulation process.</text>
</comment>
<evidence type="ECO:0000259" key="6">
    <source>
        <dbReference type="PROSITE" id="PS50110"/>
    </source>
</evidence>
<dbReference type="eggNOG" id="COG2201">
    <property type="taxonomic scope" value="Bacteria"/>
</dbReference>
<evidence type="ECO:0000256" key="2">
    <source>
        <dbReference type="ARBA" id="ARBA00022553"/>
    </source>
</evidence>